<dbReference type="PANTHER" id="PTHR46147:SF1">
    <property type="entry name" value="HISTONE-LYSINE N-METHYLTRANSFERASE ASH1L"/>
    <property type="match status" value="1"/>
</dbReference>
<dbReference type="GO" id="GO:0003682">
    <property type="term" value="F:chromatin binding"/>
    <property type="evidence" value="ECO:0007669"/>
    <property type="project" value="InterPro"/>
</dbReference>
<dbReference type="PANTHER" id="PTHR46147">
    <property type="entry name" value="HISTONE-LYSINE N-METHYLTRANSFERASE ASH1"/>
    <property type="match status" value="1"/>
</dbReference>
<accession>A0A401RH64</accession>
<dbReference type="Pfam" id="PF01426">
    <property type="entry name" value="BAH"/>
    <property type="match status" value="1"/>
</dbReference>
<gene>
    <name evidence="5" type="ORF">chiPu_0021544</name>
</gene>
<dbReference type="InterPro" id="IPR001025">
    <property type="entry name" value="BAH_dom"/>
</dbReference>
<feature type="domain" description="BAH" evidence="4">
    <location>
        <begin position="1"/>
        <end position="96"/>
    </location>
</feature>
<comment type="subcellular location">
    <subcellularLocation>
        <location evidence="1">Nucleus</location>
    </subcellularLocation>
</comment>
<dbReference type="InterPro" id="IPR043151">
    <property type="entry name" value="BAH_sf"/>
</dbReference>
<evidence type="ECO:0000256" key="2">
    <source>
        <dbReference type="ARBA" id="ARBA00023242"/>
    </source>
</evidence>
<dbReference type="EMBL" id="BEZZ01004139">
    <property type="protein sequence ID" value="GCC17498.1"/>
    <property type="molecule type" value="Genomic_DNA"/>
</dbReference>
<evidence type="ECO:0000256" key="1">
    <source>
        <dbReference type="ARBA" id="ARBA00004123"/>
    </source>
</evidence>
<evidence type="ECO:0000256" key="3">
    <source>
        <dbReference type="SAM" id="MobiDB-lite"/>
    </source>
</evidence>
<dbReference type="Proteomes" id="UP000287033">
    <property type="component" value="Unassembled WGS sequence"/>
</dbReference>
<organism evidence="5 6">
    <name type="scientific">Chiloscyllium punctatum</name>
    <name type="common">Brownbanded bambooshark</name>
    <name type="synonym">Hemiscyllium punctatum</name>
    <dbReference type="NCBI Taxonomy" id="137246"/>
    <lineage>
        <taxon>Eukaryota</taxon>
        <taxon>Metazoa</taxon>
        <taxon>Chordata</taxon>
        <taxon>Craniata</taxon>
        <taxon>Vertebrata</taxon>
        <taxon>Chondrichthyes</taxon>
        <taxon>Elasmobranchii</taxon>
        <taxon>Galeomorphii</taxon>
        <taxon>Galeoidea</taxon>
        <taxon>Orectolobiformes</taxon>
        <taxon>Hemiscylliidae</taxon>
        <taxon>Chiloscyllium</taxon>
    </lineage>
</organism>
<evidence type="ECO:0000259" key="4">
    <source>
        <dbReference type="PROSITE" id="PS51038"/>
    </source>
</evidence>
<evidence type="ECO:0000313" key="5">
    <source>
        <dbReference type="EMBL" id="GCC17498.1"/>
    </source>
</evidence>
<dbReference type="GO" id="GO:0005654">
    <property type="term" value="C:nucleoplasm"/>
    <property type="evidence" value="ECO:0007669"/>
    <property type="project" value="TreeGrafter"/>
</dbReference>
<evidence type="ECO:0000313" key="6">
    <source>
        <dbReference type="Proteomes" id="UP000287033"/>
    </source>
</evidence>
<name>A0A401RH64_CHIPU</name>
<sequence>MCVCHHLLLVGERFAFGHHYFRPHETHHSPSRRFYHNELFRVPLYEIIPLEAVVGTCCVLDLYTYCKGRPKGVKDQDVYICDYRLDKSAHLFYKIHRNRYPVCTKSYAFDHFPKKLTPKRDFSPHYVPENYKRNGGRSSWKTERTKVHCKEVVQEEDLPPPIIEDMSTAQEQPAAEMPHLEEQESESSSNPPKVDCNPEEKQRLQRDNLNKILLNLLAKIPGKNAIDVTYLLEEGSGRRLRRRTLMLTESSFRK</sequence>
<dbReference type="STRING" id="137246.A0A401RH64"/>
<comment type="caution">
    <text evidence="5">The sequence shown here is derived from an EMBL/GenBank/DDBJ whole genome shotgun (WGS) entry which is preliminary data.</text>
</comment>
<keyword evidence="2" id="KW-0539">Nucleus</keyword>
<dbReference type="Gene3D" id="2.30.30.490">
    <property type="match status" value="1"/>
</dbReference>
<feature type="region of interest" description="Disordered" evidence="3">
    <location>
        <begin position="170"/>
        <end position="202"/>
    </location>
</feature>
<dbReference type="SMART" id="SM00439">
    <property type="entry name" value="BAH"/>
    <property type="match status" value="1"/>
</dbReference>
<protein>
    <recommendedName>
        <fullName evidence="4">BAH domain-containing protein</fullName>
    </recommendedName>
</protein>
<dbReference type="AlphaFoldDB" id="A0A401RH64"/>
<proteinExistence type="predicted"/>
<dbReference type="GO" id="GO:0006355">
    <property type="term" value="P:regulation of DNA-templated transcription"/>
    <property type="evidence" value="ECO:0007669"/>
    <property type="project" value="TreeGrafter"/>
</dbReference>
<reference evidence="5 6" key="1">
    <citation type="journal article" date="2018" name="Nat. Ecol. Evol.">
        <title>Shark genomes provide insights into elasmobranch evolution and the origin of vertebrates.</title>
        <authorList>
            <person name="Hara Y"/>
            <person name="Yamaguchi K"/>
            <person name="Onimaru K"/>
            <person name="Kadota M"/>
            <person name="Koyanagi M"/>
            <person name="Keeley SD"/>
            <person name="Tatsumi K"/>
            <person name="Tanaka K"/>
            <person name="Motone F"/>
            <person name="Kageyama Y"/>
            <person name="Nozu R"/>
            <person name="Adachi N"/>
            <person name="Nishimura O"/>
            <person name="Nakagawa R"/>
            <person name="Tanegashima C"/>
            <person name="Kiyatake I"/>
            <person name="Matsumoto R"/>
            <person name="Murakumo K"/>
            <person name="Nishida K"/>
            <person name="Terakita A"/>
            <person name="Kuratani S"/>
            <person name="Sato K"/>
            <person name="Hyodo S Kuraku.S."/>
        </authorList>
    </citation>
    <scope>NUCLEOTIDE SEQUENCE [LARGE SCALE GENOMIC DNA]</scope>
</reference>
<dbReference type="OrthoDB" id="79252at2759"/>
<dbReference type="GO" id="GO:0042800">
    <property type="term" value="F:histone H3K4 methyltransferase activity"/>
    <property type="evidence" value="ECO:0007669"/>
    <property type="project" value="TreeGrafter"/>
</dbReference>
<dbReference type="PROSITE" id="PS51038">
    <property type="entry name" value="BAH"/>
    <property type="match status" value="1"/>
</dbReference>
<keyword evidence="6" id="KW-1185">Reference proteome</keyword>
<dbReference type="OMA" id="VHCKEVV"/>